<organism evidence="1 2">
    <name type="scientific">Georhizobium profundi</name>
    <dbReference type="NCBI Taxonomy" id="2341112"/>
    <lineage>
        <taxon>Bacteria</taxon>
        <taxon>Pseudomonadati</taxon>
        <taxon>Pseudomonadota</taxon>
        <taxon>Alphaproteobacteria</taxon>
        <taxon>Hyphomicrobiales</taxon>
        <taxon>Rhizobiaceae</taxon>
        <taxon>Georhizobium</taxon>
    </lineage>
</organism>
<dbReference type="EMBL" id="CP032509">
    <property type="protein sequence ID" value="AZN71388.1"/>
    <property type="molecule type" value="Genomic_DNA"/>
</dbReference>
<dbReference type="Gene3D" id="1.20.58.320">
    <property type="entry name" value="TPR-like"/>
    <property type="match status" value="1"/>
</dbReference>
<dbReference type="OrthoDB" id="7593450at2"/>
<evidence type="ECO:0000313" key="1">
    <source>
        <dbReference type="EMBL" id="AZN71388.1"/>
    </source>
</evidence>
<dbReference type="SUPFAM" id="SSF48452">
    <property type="entry name" value="TPR-like"/>
    <property type="match status" value="1"/>
</dbReference>
<dbReference type="InterPro" id="IPR010323">
    <property type="entry name" value="DUF924"/>
</dbReference>
<protein>
    <submittedName>
        <fullName evidence="1">DUF924 domain-containing protein</fullName>
    </submittedName>
</protein>
<sequence>MSAKSAPSDEAGSMATPVDILDFWFDTLTPEDWFKKSDQTDAIIREKFAATHLSLARRILDGWRVDADARLALIIVLDQFPRNIYRETPLAFATDGLALREARRAVDAGLDKAVADDRRVFFYMPFEHSENLADQNRAVSLISALGDETYTKYAEAHRDVIVEFGRFPHRNQILGRTSTPAEQRYLEKPGSGF</sequence>
<dbReference type="Gene3D" id="1.25.40.10">
    <property type="entry name" value="Tetratricopeptide repeat domain"/>
    <property type="match status" value="1"/>
</dbReference>
<keyword evidence="2" id="KW-1185">Reference proteome</keyword>
<dbReference type="Proteomes" id="UP000268192">
    <property type="component" value="Chromosome"/>
</dbReference>
<dbReference type="RefSeq" id="WP_126009676.1">
    <property type="nucleotide sequence ID" value="NZ_CP032509.1"/>
</dbReference>
<name>A0A3Q8XN98_9HYPH</name>
<dbReference type="AlphaFoldDB" id="A0A3Q8XN98"/>
<proteinExistence type="predicted"/>
<dbReference type="InterPro" id="IPR011990">
    <property type="entry name" value="TPR-like_helical_dom_sf"/>
</dbReference>
<dbReference type="Pfam" id="PF06041">
    <property type="entry name" value="DUF924"/>
    <property type="match status" value="1"/>
</dbReference>
<gene>
    <name evidence="1" type="ORF">D5400_08990</name>
</gene>
<dbReference type="KEGG" id="abaw:D5400_08990"/>
<accession>A0A3Q8XN98</accession>
<evidence type="ECO:0000313" key="2">
    <source>
        <dbReference type="Proteomes" id="UP000268192"/>
    </source>
</evidence>
<reference evidence="1 2" key="1">
    <citation type="submission" date="2018-09" db="EMBL/GenBank/DDBJ databases">
        <title>Marinorhizobium profundi gen. nov., sp. nov., isolated from a deep-sea sediment sample from the New Britain Trench and proposal of Marinorhizobiaceae fam. nov. in the order Rhizobiales of the class Alphaproteobacteria.</title>
        <authorList>
            <person name="Cao J."/>
        </authorList>
    </citation>
    <scope>NUCLEOTIDE SEQUENCE [LARGE SCALE GENOMIC DNA]</scope>
    <source>
        <strain evidence="1 2">WS11</strain>
    </source>
</reference>